<evidence type="ECO:0000256" key="3">
    <source>
        <dbReference type="ARBA" id="ARBA00023082"/>
    </source>
</evidence>
<evidence type="ECO:0000313" key="7">
    <source>
        <dbReference type="Proteomes" id="UP000199462"/>
    </source>
</evidence>
<comment type="similarity">
    <text evidence="1">Belongs to the sigma-70 factor family. ECF subfamily.</text>
</comment>
<reference evidence="7" key="1">
    <citation type="submission" date="2016-10" db="EMBL/GenBank/DDBJ databases">
        <authorList>
            <person name="Varghese N."/>
            <person name="Submissions S."/>
        </authorList>
    </citation>
    <scope>NUCLEOTIDE SEQUENCE [LARGE SCALE GENOMIC DNA]</scope>
    <source>
        <strain evidence="7">DSM 19891</strain>
    </source>
</reference>
<dbReference type="Gene3D" id="1.10.10.10">
    <property type="entry name" value="Winged helix-like DNA-binding domain superfamily/Winged helix DNA-binding domain"/>
    <property type="match status" value="1"/>
</dbReference>
<dbReference type="CDD" id="cd06171">
    <property type="entry name" value="Sigma70_r4"/>
    <property type="match status" value="1"/>
</dbReference>
<dbReference type="Gene3D" id="1.10.1740.10">
    <property type="match status" value="1"/>
</dbReference>
<dbReference type="STRING" id="440514.SAMN04488010_3249"/>
<dbReference type="SUPFAM" id="SSF88659">
    <property type="entry name" value="Sigma3 and sigma4 domains of RNA polymerase sigma factors"/>
    <property type="match status" value="1"/>
</dbReference>
<accession>A0A1I6JYR6</accession>
<organism evidence="6 7">
    <name type="scientific">Maribacter stanieri</name>
    <dbReference type="NCBI Taxonomy" id="440514"/>
    <lineage>
        <taxon>Bacteria</taxon>
        <taxon>Pseudomonadati</taxon>
        <taxon>Bacteroidota</taxon>
        <taxon>Flavobacteriia</taxon>
        <taxon>Flavobacteriales</taxon>
        <taxon>Flavobacteriaceae</taxon>
        <taxon>Maribacter</taxon>
    </lineage>
</organism>
<keyword evidence="2" id="KW-0805">Transcription regulation</keyword>
<dbReference type="Proteomes" id="UP000199462">
    <property type="component" value="Unassembled WGS sequence"/>
</dbReference>
<evidence type="ECO:0000256" key="4">
    <source>
        <dbReference type="ARBA" id="ARBA00023163"/>
    </source>
</evidence>
<dbReference type="PANTHER" id="PTHR43133:SF46">
    <property type="entry name" value="RNA POLYMERASE SIGMA-70 FACTOR ECF SUBFAMILY"/>
    <property type="match status" value="1"/>
</dbReference>
<protein>
    <submittedName>
        <fullName evidence="6">RNA polymerase sigma-70 factor, ECF subfamily</fullName>
    </submittedName>
</protein>
<dbReference type="InterPro" id="IPR007630">
    <property type="entry name" value="RNA_pol_sigma70_r4"/>
</dbReference>
<evidence type="ECO:0000259" key="5">
    <source>
        <dbReference type="Pfam" id="PF04545"/>
    </source>
</evidence>
<dbReference type="SUPFAM" id="SSF88946">
    <property type="entry name" value="Sigma2 domain of RNA polymerase sigma factors"/>
    <property type="match status" value="1"/>
</dbReference>
<sequence>MSRSNEKTYWAELQKGNMDSLGKLYDSYIDELFIFGMSITKDKTTVMDGIHDLFLSLYKYHSKLGDVSNIKSYLFLSLKRTLLKKTSLKVITVDDFENIHFTTTNKRNTPSHESEIIKIEHKCFIKEKVNRAMTLLTQNQQDVLNMRFTEEKSYEEIAQTMSVSTSSARTIIYRAIKILRGGILSLLFFSLK</sequence>
<dbReference type="EMBL" id="FOYX01000003">
    <property type="protein sequence ID" value="SFR84103.1"/>
    <property type="molecule type" value="Genomic_DNA"/>
</dbReference>
<evidence type="ECO:0000313" key="6">
    <source>
        <dbReference type="EMBL" id="SFR84103.1"/>
    </source>
</evidence>
<dbReference type="InterPro" id="IPR039425">
    <property type="entry name" value="RNA_pol_sigma-70-like"/>
</dbReference>
<dbReference type="InterPro" id="IPR013325">
    <property type="entry name" value="RNA_pol_sigma_r2"/>
</dbReference>
<evidence type="ECO:0000256" key="1">
    <source>
        <dbReference type="ARBA" id="ARBA00010641"/>
    </source>
</evidence>
<dbReference type="Pfam" id="PF04545">
    <property type="entry name" value="Sigma70_r4"/>
    <property type="match status" value="1"/>
</dbReference>
<gene>
    <name evidence="6" type="ORF">SAMN04488010_3249</name>
</gene>
<name>A0A1I6JYR6_9FLAO</name>
<dbReference type="InterPro" id="IPR014284">
    <property type="entry name" value="RNA_pol_sigma-70_dom"/>
</dbReference>
<dbReference type="NCBIfam" id="TIGR02937">
    <property type="entry name" value="sigma70-ECF"/>
    <property type="match status" value="1"/>
</dbReference>
<keyword evidence="4" id="KW-0804">Transcription</keyword>
<keyword evidence="3" id="KW-0731">Sigma factor</keyword>
<dbReference type="GO" id="GO:0016987">
    <property type="term" value="F:sigma factor activity"/>
    <property type="evidence" value="ECO:0007669"/>
    <property type="project" value="UniProtKB-KW"/>
</dbReference>
<keyword evidence="7" id="KW-1185">Reference proteome</keyword>
<dbReference type="GO" id="GO:0006352">
    <property type="term" value="P:DNA-templated transcription initiation"/>
    <property type="evidence" value="ECO:0007669"/>
    <property type="project" value="InterPro"/>
</dbReference>
<evidence type="ECO:0000256" key="2">
    <source>
        <dbReference type="ARBA" id="ARBA00023015"/>
    </source>
</evidence>
<proteinExistence type="inferred from homology"/>
<dbReference type="InterPro" id="IPR036388">
    <property type="entry name" value="WH-like_DNA-bd_sf"/>
</dbReference>
<dbReference type="RefSeq" id="WP_091904456.1">
    <property type="nucleotide sequence ID" value="NZ_FOYX01000003.1"/>
</dbReference>
<dbReference type="AlphaFoldDB" id="A0A1I6JYR6"/>
<dbReference type="PANTHER" id="PTHR43133">
    <property type="entry name" value="RNA POLYMERASE ECF-TYPE SIGMA FACTO"/>
    <property type="match status" value="1"/>
</dbReference>
<dbReference type="InterPro" id="IPR013324">
    <property type="entry name" value="RNA_pol_sigma_r3/r4-like"/>
</dbReference>
<feature type="domain" description="RNA polymerase sigma-70 region 4" evidence="5">
    <location>
        <begin position="133"/>
        <end position="180"/>
    </location>
</feature>